<protein>
    <submittedName>
        <fullName evidence="1">Uncharacterized protein</fullName>
    </submittedName>
</protein>
<dbReference type="STRING" id="1073327.SAMN04488108_3333"/>
<organism evidence="1 2">
    <name type="scientific">Algoriphagus zhangzhouensis</name>
    <dbReference type="NCBI Taxonomy" id="1073327"/>
    <lineage>
        <taxon>Bacteria</taxon>
        <taxon>Pseudomonadati</taxon>
        <taxon>Bacteroidota</taxon>
        <taxon>Cytophagia</taxon>
        <taxon>Cytophagales</taxon>
        <taxon>Cyclobacteriaceae</taxon>
        <taxon>Algoriphagus</taxon>
    </lineage>
</organism>
<dbReference type="RefSeq" id="WP_134204521.1">
    <property type="nucleotide sequence ID" value="NZ_FRXN01000005.1"/>
</dbReference>
<proteinExistence type="predicted"/>
<evidence type="ECO:0000313" key="1">
    <source>
        <dbReference type="EMBL" id="SHO64264.1"/>
    </source>
</evidence>
<sequence length="637" mass="72595">MDSQAFKDSLIALFNYPVKPKSPEGFSGQLFARFPWVKTIDNHPRYHLSLNFEGDDLLAGYGHLNSIQISSVNSVNGRSLGDYAPISFPFDTFNTGEVFTTAELNKKNGFRNVSALQSGYYRINYFLPDGYDKAGIIFQVVKEDPKEYRSVTRPDGAKFDKDGGDVISGYIIRKIEREDFDEESNLDFSERDWENLDALQRSYFANYFFNKHIAYFQKYSIEREVLEPIIAGKYLLKSEKEPDLDAAVASYKFQQKVPEYYELLQAEYKLLGPFGIDEANNCMISSTIYPCIDGNCIFGEGTVDMGKTTYTGTFENSFATSGVITEKSSDIKIKVNFRTGNSKQLANGEYISDPNLTASFIRKNDSIYFDVDTPTFSYVGTTKGLSGRSGIVDGIHTIKKESHLEIYTYKNGIADSKSATIRERSVGEFEYTGAFKQSEEGDIYPFGEGRVGFPYFSDETVPITVTSTLFEAIQESPEAMELLVSIFAEQEEINTPYFKKWHQEYLSLVDANRYEMIQKLSDEELVAYVFRENEKKFKYLNVANGNLSELIDRDWIRENGSWTIMLINKKDGPSSFCLRTQTGGIAQVRYNYDEKCVSFEKRGDVMEVDLKFLREGRTQIKLICDDCSVDDYYAIAF</sequence>
<evidence type="ECO:0000313" key="2">
    <source>
        <dbReference type="Proteomes" id="UP000184609"/>
    </source>
</evidence>
<gene>
    <name evidence="1" type="ORF">SAMN04488108_3333</name>
</gene>
<dbReference type="AlphaFoldDB" id="A0A1M7ZHB7"/>
<name>A0A1M7ZHB7_9BACT</name>
<accession>A0A1M7ZHB7</accession>
<dbReference type="Proteomes" id="UP000184609">
    <property type="component" value="Unassembled WGS sequence"/>
</dbReference>
<reference evidence="2" key="1">
    <citation type="submission" date="2016-12" db="EMBL/GenBank/DDBJ databases">
        <authorList>
            <person name="Varghese N."/>
            <person name="Submissions S."/>
        </authorList>
    </citation>
    <scope>NUCLEOTIDE SEQUENCE [LARGE SCALE GENOMIC DNA]</scope>
    <source>
        <strain evidence="2">DSM 25035</strain>
    </source>
</reference>
<keyword evidence="2" id="KW-1185">Reference proteome</keyword>
<dbReference type="EMBL" id="FRXN01000005">
    <property type="protein sequence ID" value="SHO64264.1"/>
    <property type="molecule type" value="Genomic_DNA"/>
</dbReference>